<accession>A0A3P7Z8E2</accession>
<protein>
    <submittedName>
        <fullName evidence="1">Uncharacterized protein</fullName>
    </submittedName>
</protein>
<name>A0A3P7Z8E2_9TREM</name>
<evidence type="ECO:0000313" key="2">
    <source>
        <dbReference type="Proteomes" id="UP000277204"/>
    </source>
</evidence>
<keyword evidence="2" id="KW-1185">Reference proteome</keyword>
<gene>
    <name evidence="1" type="ORF">SMRZ_LOCUS6943</name>
</gene>
<dbReference type="EMBL" id="UZAI01002696">
    <property type="protein sequence ID" value="VDO73893.1"/>
    <property type="molecule type" value="Genomic_DNA"/>
</dbReference>
<evidence type="ECO:0000313" key="1">
    <source>
        <dbReference type="EMBL" id="VDO73893.1"/>
    </source>
</evidence>
<sequence length="60" mass="6717">MSTHSKSSFGFCQLTSPLAKARYPSINKRTSILRGSPFCFTLQQRNMAIKSRRHSLATGI</sequence>
<proteinExistence type="predicted"/>
<dbReference type="Proteomes" id="UP000277204">
    <property type="component" value="Unassembled WGS sequence"/>
</dbReference>
<dbReference type="AlphaFoldDB" id="A0A3P7Z8E2"/>
<organism evidence="1 2">
    <name type="scientific">Schistosoma margrebowiei</name>
    <dbReference type="NCBI Taxonomy" id="48269"/>
    <lineage>
        <taxon>Eukaryota</taxon>
        <taxon>Metazoa</taxon>
        <taxon>Spiralia</taxon>
        <taxon>Lophotrochozoa</taxon>
        <taxon>Platyhelminthes</taxon>
        <taxon>Trematoda</taxon>
        <taxon>Digenea</taxon>
        <taxon>Strigeidida</taxon>
        <taxon>Schistosomatoidea</taxon>
        <taxon>Schistosomatidae</taxon>
        <taxon>Schistosoma</taxon>
    </lineage>
</organism>
<reference evidence="1 2" key="1">
    <citation type="submission" date="2018-11" db="EMBL/GenBank/DDBJ databases">
        <authorList>
            <consortium name="Pathogen Informatics"/>
        </authorList>
    </citation>
    <scope>NUCLEOTIDE SEQUENCE [LARGE SCALE GENOMIC DNA]</scope>
    <source>
        <strain evidence="1 2">Zambia</strain>
    </source>
</reference>